<dbReference type="GO" id="GO:0010468">
    <property type="term" value="P:regulation of gene expression"/>
    <property type="evidence" value="ECO:0007669"/>
    <property type="project" value="TreeGrafter"/>
</dbReference>
<dbReference type="EMBL" id="CP054393">
    <property type="protein sequence ID" value="QTX02821.1"/>
    <property type="molecule type" value="Genomic_DNA"/>
</dbReference>
<evidence type="ECO:0000313" key="18">
    <source>
        <dbReference type="EMBL" id="QTX02821.1"/>
    </source>
</evidence>
<evidence type="ECO:0000256" key="9">
    <source>
        <dbReference type="ARBA" id="ARBA00022722"/>
    </source>
</evidence>
<sequence>MNLKRLFDRLNIKPKNIQIYITSLTHSSYANENNLTKNNNERLEFLGDSIINFLMANYLYKKNRDNEGIMTKKRSQAVCVESLLIYAEEIKLKKYILLGKGERKRFHNNYSIIADAFEALFGAIFMDLGYHQVEKTFNYVVLPCLKKVINIIDFKTQLQELIQTNKKNISYKIISEKGLAHEKEFIAEVYLENQLLGRGFGKTKKASEQKAAQKALIKLNKERKENKCSKTSMNKII</sequence>
<dbReference type="PROSITE" id="PS00517">
    <property type="entry name" value="RNASE_3_1"/>
    <property type="match status" value="1"/>
</dbReference>
<feature type="binding site" evidence="15">
    <location>
        <position position="118"/>
    </location>
    <ligand>
        <name>Mg(2+)</name>
        <dbReference type="ChEBI" id="CHEBI:18420"/>
    </ligand>
</feature>
<dbReference type="GO" id="GO:0003725">
    <property type="term" value="F:double-stranded RNA binding"/>
    <property type="evidence" value="ECO:0007669"/>
    <property type="project" value="TreeGrafter"/>
</dbReference>
<dbReference type="Proteomes" id="UP000672038">
    <property type="component" value="Chromosome"/>
</dbReference>
<dbReference type="GO" id="GO:0005737">
    <property type="term" value="C:cytoplasm"/>
    <property type="evidence" value="ECO:0007669"/>
    <property type="project" value="UniProtKB-SubCell"/>
</dbReference>
<dbReference type="RefSeq" id="WP_210954866.1">
    <property type="nucleotide sequence ID" value="NZ_CP054393.1"/>
</dbReference>
<comment type="catalytic activity">
    <reaction evidence="1 15">
        <text>Endonucleolytic cleavage to 5'-phosphomonoester.</text>
        <dbReference type="EC" id="3.1.26.3"/>
    </reaction>
</comment>
<evidence type="ECO:0000256" key="10">
    <source>
        <dbReference type="ARBA" id="ARBA00022723"/>
    </source>
</evidence>
<organism evidence="18 19">
    <name type="scientific">Loofah witches'-broom phytoplasma</name>
    <dbReference type="NCBI Taxonomy" id="35773"/>
    <lineage>
        <taxon>Bacteria</taxon>
        <taxon>Bacillati</taxon>
        <taxon>Mycoplasmatota</taxon>
        <taxon>Mollicutes</taxon>
        <taxon>Acholeplasmatales</taxon>
        <taxon>Acholeplasmataceae</taxon>
        <taxon>Candidatus Phytoplasma</taxon>
        <taxon>16SrVIII (Loofah witches'-broom group)</taxon>
    </lineage>
</organism>
<protein>
    <recommendedName>
        <fullName evidence="15">Ribonuclease 3</fullName>
        <ecNumber evidence="15">3.1.26.3</ecNumber>
    </recommendedName>
    <alternativeName>
        <fullName evidence="15">Ribonuclease III</fullName>
        <shortName evidence="15">RNase III</shortName>
    </alternativeName>
</protein>
<proteinExistence type="inferred from homology"/>
<dbReference type="InterPro" id="IPR000999">
    <property type="entry name" value="RNase_III_dom"/>
</dbReference>
<comment type="subcellular location">
    <subcellularLocation>
        <location evidence="2 15">Cytoplasm</location>
    </subcellularLocation>
</comment>
<keyword evidence="5 15" id="KW-0963">Cytoplasm</keyword>
<evidence type="ECO:0000256" key="15">
    <source>
        <dbReference type="HAMAP-Rule" id="MF_00104"/>
    </source>
</evidence>
<keyword evidence="10 15" id="KW-0479">Metal-binding</keyword>
<evidence type="ECO:0000259" key="17">
    <source>
        <dbReference type="PROSITE" id="PS50142"/>
    </source>
</evidence>
<comment type="subunit">
    <text evidence="4 15">Homodimer.</text>
</comment>
<evidence type="ECO:0000256" key="8">
    <source>
        <dbReference type="ARBA" id="ARBA00022694"/>
    </source>
</evidence>
<comment type="cofactor">
    <cofactor evidence="15">
        <name>Mg(2+)</name>
        <dbReference type="ChEBI" id="CHEBI:18420"/>
    </cofactor>
</comment>
<evidence type="ECO:0000256" key="7">
    <source>
        <dbReference type="ARBA" id="ARBA00022664"/>
    </source>
</evidence>
<dbReference type="InterPro" id="IPR036389">
    <property type="entry name" value="RNase_III_sf"/>
</dbReference>
<dbReference type="PROSITE" id="PS50137">
    <property type="entry name" value="DS_RBD"/>
    <property type="match status" value="1"/>
</dbReference>
<accession>A0A975FKX0</accession>
<feature type="active site" evidence="15">
    <location>
        <position position="48"/>
    </location>
</feature>
<evidence type="ECO:0000256" key="1">
    <source>
        <dbReference type="ARBA" id="ARBA00000109"/>
    </source>
</evidence>
<evidence type="ECO:0000256" key="14">
    <source>
        <dbReference type="ARBA" id="ARBA00022884"/>
    </source>
</evidence>
<name>A0A975FKX0_LOWBP</name>
<dbReference type="SMART" id="SM00358">
    <property type="entry name" value="DSRM"/>
    <property type="match status" value="1"/>
</dbReference>
<evidence type="ECO:0000256" key="11">
    <source>
        <dbReference type="ARBA" id="ARBA00022759"/>
    </source>
</evidence>
<reference evidence="18" key="1">
    <citation type="submission" date="2020-06" db="EMBL/GenBank/DDBJ databases">
        <title>Complete genome sequence of Candidatus Phytoplasma luffae NCHU2019.</title>
        <authorList>
            <person name="Cho S.-T."/>
            <person name="Tan C.-M."/>
            <person name="Li J.-R."/>
            <person name="Chien Y.-Y."/>
            <person name="Chiu Y.-C."/>
            <person name="Yang J.-Y."/>
            <person name="Kuo C.-H."/>
        </authorList>
    </citation>
    <scope>NUCLEOTIDE SEQUENCE</scope>
    <source>
        <strain evidence="18">NCHU2019</strain>
    </source>
</reference>
<dbReference type="Gene3D" id="3.30.160.20">
    <property type="match status" value="1"/>
</dbReference>
<dbReference type="Pfam" id="PF14622">
    <property type="entry name" value="Ribonucleas_3_3"/>
    <property type="match status" value="1"/>
</dbReference>
<dbReference type="Gene3D" id="1.10.1520.10">
    <property type="entry name" value="Ribonuclease III domain"/>
    <property type="match status" value="1"/>
</dbReference>
<dbReference type="AlphaFoldDB" id="A0A975FKX0"/>
<keyword evidence="14 15" id="KW-0694">RNA-binding</keyword>
<dbReference type="HAMAP" id="MF_00104">
    <property type="entry name" value="RNase_III"/>
    <property type="match status" value="1"/>
</dbReference>
<dbReference type="GO" id="GO:0008033">
    <property type="term" value="P:tRNA processing"/>
    <property type="evidence" value="ECO:0007669"/>
    <property type="project" value="UniProtKB-KW"/>
</dbReference>
<feature type="domain" description="DRBM" evidence="16">
    <location>
        <begin position="153"/>
        <end position="221"/>
    </location>
</feature>
<evidence type="ECO:0000259" key="16">
    <source>
        <dbReference type="PROSITE" id="PS50137"/>
    </source>
</evidence>
<keyword evidence="7 15" id="KW-0507">mRNA processing</keyword>
<feature type="binding site" evidence="15">
    <location>
        <position position="115"/>
    </location>
    <ligand>
        <name>Mg(2+)</name>
        <dbReference type="ChEBI" id="CHEBI:18420"/>
    </ligand>
</feature>
<dbReference type="SUPFAM" id="SSF54768">
    <property type="entry name" value="dsRNA-binding domain-like"/>
    <property type="match status" value="1"/>
</dbReference>
<dbReference type="FunFam" id="1.10.1520.10:FF:000001">
    <property type="entry name" value="Ribonuclease 3"/>
    <property type="match status" value="1"/>
</dbReference>
<keyword evidence="19" id="KW-1185">Reference proteome</keyword>
<dbReference type="Pfam" id="PF00035">
    <property type="entry name" value="dsrm"/>
    <property type="match status" value="1"/>
</dbReference>
<evidence type="ECO:0000256" key="4">
    <source>
        <dbReference type="ARBA" id="ARBA00011738"/>
    </source>
</evidence>
<evidence type="ECO:0000256" key="12">
    <source>
        <dbReference type="ARBA" id="ARBA00022801"/>
    </source>
</evidence>
<keyword evidence="9 15" id="KW-0540">Nuclease</keyword>
<feature type="active site" evidence="15">
    <location>
        <position position="118"/>
    </location>
</feature>
<feature type="binding site" evidence="15">
    <location>
        <position position="44"/>
    </location>
    <ligand>
        <name>Mg(2+)</name>
        <dbReference type="ChEBI" id="CHEBI:18420"/>
    </ligand>
</feature>
<feature type="domain" description="RNase III" evidence="17">
    <location>
        <begin position="3"/>
        <end position="129"/>
    </location>
</feature>
<evidence type="ECO:0000256" key="3">
    <source>
        <dbReference type="ARBA" id="ARBA00010183"/>
    </source>
</evidence>
<dbReference type="NCBIfam" id="TIGR02191">
    <property type="entry name" value="RNaseIII"/>
    <property type="match status" value="1"/>
</dbReference>
<dbReference type="CDD" id="cd10845">
    <property type="entry name" value="DSRM_RNAse_III_family"/>
    <property type="match status" value="1"/>
</dbReference>
<dbReference type="GO" id="GO:0042802">
    <property type="term" value="F:identical protein binding"/>
    <property type="evidence" value="ECO:0007669"/>
    <property type="project" value="UniProtKB-ARBA"/>
</dbReference>
<evidence type="ECO:0000256" key="2">
    <source>
        <dbReference type="ARBA" id="ARBA00004496"/>
    </source>
</evidence>
<dbReference type="FunFam" id="3.30.160.20:FF:000003">
    <property type="entry name" value="Ribonuclease 3"/>
    <property type="match status" value="1"/>
</dbReference>
<evidence type="ECO:0000256" key="13">
    <source>
        <dbReference type="ARBA" id="ARBA00022842"/>
    </source>
</evidence>
<keyword evidence="12 15" id="KW-0378">Hydrolase</keyword>
<dbReference type="SMART" id="SM00535">
    <property type="entry name" value="RIBOc"/>
    <property type="match status" value="1"/>
</dbReference>
<evidence type="ECO:0000256" key="5">
    <source>
        <dbReference type="ARBA" id="ARBA00022490"/>
    </source>
</evidence>
<gene>
    <name evidence="15 18" type="primary">rnc</name>
    <name evidence="18" type="ORF">LFWB_2510</name>
</gene>
<keyword evidence="15" id="KW-0699">rRNA-binding</keyword>
<dbReference type="SUPFAM" id="SSF69065">
    <property type="entry name" value="RNase III domain-like"/>
    <property type="match status" value="1"/>
</dbReference>
<dbReference type="InterPro" id="IPR014720">
    <property type="entry name" value="dsRBD_dom"/>
</dbReference>
<dbReference type="PANTHER" id="PTHR11207:SF0">
    <property type="entry name" value="RIBONUCLEASE 3"/>
    <property type="match status" value="1"/>
</dbReference>
<dbReference type="GO" id="GO:0046872">
    <property type="term" value="F:metal ion binding"/>
    <property type="evidence" value="ECO:0007669"/>
    <property type="project" value="UniProtKB-KW"/>
</dbReference>
<keyword evidence="8 15" id="KW-0819">tRNA processing</keyword>
<keyword evidence="13 15" id="KW-0460">Magnesium</keyword>
<comment type="function">
    <text evidence="15">Digests double-stranded RNA. Involved in the processing of primary rRNA transcript to yield the immediate precursors to the large and small rRNAs (23S and 16S). Processes some mRNAs, and tRNAs when they are encoded in the rRNA operon. Processes pre-crRNA and tracrRNA of type II CRISPR loci if present in the organism.</text>
</comment>
<comment type="similarity">
    <text evidence="3">Belongs to the ribonuclease III family.</text>
</comment>
<dbReference type="CDD" id="cd00593">
    <property type="entry name" value="RIBOc"/>
    <property type="match status" value="1"/>
</dbReference>
<dbReference type="EC" id="3.1.26.3" evidence="15"/>
<dbReference type="GO" id="GO:0006397">
    <property type="term" value="P:mRNA processing"/>
    <property type="evidence" value="ECO:0007669"/>
    <property type="project" value="UniProtKB-UniRule"/>
</dbReference>
<dbReference type="PROSITE" id="PS50142">
    <property type="entry name" value="RNASE_3_2"/>
    <property type="match status" value="1"/>
</dbReference>
<dbReference type="PANTHER" id="PTHR11207">
    <property type="entry name" value="RIBONUCLEASE III"/>
    <property type="match status" value="1"/>
</dbReference>
<keyword evidence="11 15" id="KW-0255">Endonuclease</keyword>
<evidence type="ECO:0000313" key="19">
    <source>
        <dbReference type="Proteomes" id="UP000672038"/>
    </source>
</evidence>
<dbReference type="GO" id="GO:0019843">
    <property type="term" value="F:rRNA binding"/>
    <property type="evidence" value="ECO:0007669"/>
    <property type="project" value="UniProtKB-KW"/>
</dbReference>
<dbReference type="InterPro" id="IPR011907">
    <property type="entry name" value="RNase_III"/>
</dbReference>
<dbReference type="GO" id="GO:0006364">
    <property type="term" value="P:rRNA processing"/>
    <property type="evidence" value="ECO:0007669"/>
    <property type="project" value="UniProtKB-UniRule"/>
</dbReference>
<keyword evidence="6 15" id="KW-0698">rRNA processing</keyword>
<dbReference type="GO" id="GO:0004525">
    <property type="term" value="F:ribonuclease III activity"/>
    <property type="evidence" value="ECO:0007669"/>
    <property type="project" value="UniProtKB-UniRule"/>
</dbReference>
<evidence type="ECO:0000256" key="6">
    <source>
        <dbReference type="ARBA" id="ARBA00022552"/>
    </source>
</evidence>
<dbReference type="KEGG" id="pluf:LFWB_2510"/>